<name>U3GV39_9CORY</name>
<evidence type="ECO:0000256" key="1">
    <source>
        <dbReference type="ARBA" id="ARBA00004651"/>
    </source>
</evidence>
<dbReference type="PATRIC" id="fig|1348662.3.peg.130"/>
<dbReference type="STRING" id="1348662.CARG_00670"/>
<dbReference type="eggNOG" id="COG2064">
    <property type="taxonomic scope" value="Bacteria"/>
</dbReference>
<dbReference type="Proteomes" id="UP000016943">
    <property type="component" value="Chromosome"/>
</dbReference>
<dbReference type="EMBL" id="CP006365">
    <property type="protein sequence ID" value="AGU14333.1"/>
    <property type="molecule type" value="Genomic_DNA"/>
</dbReference>
<reference evidence="9 10" key="1">
    <citation type="journal article" date="2013" name="Genome Announc.">
        <title>Whole-Genome Sequence of the Clinical Strain Corynebacterium argentoratense DSM 44202, Isolated from a Human Throat Specimen.</title>
        <authorList>
            <person name="Bomholt C."/>
            <person name="Glaub A."/>
            <person name="Gravermann K."/>
            <person name="Albersmeier A."/>
            <person name="Brinkrolf K."/>
            <person name="Ruckert C."/>
            <person name="Tauch A."/>
        </authorList>
    </citation>
    <scope>NUCLEOTIDE SEQUENCE [LARGE SCALE GENOMIC DNA]</scope>
    <source>
        <strain evidence="9">DSM 44202</strain>
    </source>
</reference>
<evidence type="ECO:0000256" key="3">
    <source>
        <dbReference type="ARBA" id="ARBA00022692"/>
    </source>
</evidence>
<keyword evidence="10" id="KW-1185">Reference proteome</keyword>
<keyword evidence="4 6" id="KW-1133">Transmembrane helix</keyword>
<evidence type="ECO:0000256" key="6">
    <source>
        <dbReference type="SAM" id="Phobius"/>
    </source>
</evidence>
<accession>U3GV39</accession>
<dbReference type="HOGENOM" id="CLU_064089_1_1_11"/>
<evidence type="ECO:0000256" key="5">
    <source>
        <dbReference type="ARBA" id="ARBA00023136"/>
    </source>
</evidence>
<keyword evidence="2" id="KW-1003">Cell membrane</keyword>
<feature type="chain" id="PRO_5004643187" description="Type II secretion system protein GspF domain-containing protein" evidence="7">
    <location>
        <begin position="23"/>
        <end position="185"/>
    </location>
</feature>
<evidence type="ECO:0000256" key="7">
    <source>
        <dbReference type="SAM" id="SignalP"/>
    </source>
</evidence>
<dbReference type="InterPro" id="IPR018076">
    <property type="entry name" value="T2SS_GspF_dom"/>
</dbReference>
<dbReference type="PANTHER" id="PTHR35007">
    <property type="entry name" value="INTEGRAL MEMBRANE PROTEIN-RELATED"/>
    <property type="match status" value="1"/>
</dbReference>
<dbReference type="KEGG" id="caz:CARG_00670"/>
<proteinExistence type="predicted"/>
<dbReference type="Pfam" id="PF00482">
    <property type="entry name" value="T2SSF"/>
    <property type="match status" value="1"/>
</dbReference>
<keyword evidence="3 6" id="KW-0812">Transmembrane</keyword>
<organism evidence="9 10">
    <name type="scientific">Corynebacterium argentoratense DSM 44202</name>
    <dbReference type="NCBI Taxonomy" id="1348662"/>
    <lineage>
        <taxon>Bacteria</taxon>
        <taxon>Bacillati</taxon>
        <taxon>Actinomycetota</taxon>
        <taxon>Actinomycetes</taxon>
        <taxon>Mycobacteriales</taxon>
        <taxon>Corynebacteriaceae</taxon>
        <taxon>Corynebacterium</taxon>
    </lineage>
</organism>
<dbReference type="PANTHER" id="PTHR35007:SF3">
    <property type="entry name" value="POSSIBLE CONSERVED ALANINE RICH MEMBRANE PROTEIN"/>
    <property type="match status" value="1"/>
</dbReference>
<keyword evidence="5 6" id="KW-0472">Membrane</keyword>
<keyword evidence="7" id="KW-0732">Signal</keyword>
<evidence type="ECO:0000313" key="9">
    <source>
        <dbReference type="EMBL" id="AGU14333.1"/>
    </source>
</evidence>
<dbReference type="OrthoDB" id="3267562at2"/>
<feature type="signal peptide" evidence="7">
    <location>
        <begin position="1"/>
        <end position="22"/>
    </location>
</feature>
<evidence type="ECO:0000256" key="2">
    <source>
        <dbReference type="ARBA" id="ARBA00022475"/>
    </source>
</evidence>
<dbReference type="GeneID" id="78249016"/>
<evidence type="ECO:0000259" key="8">
    <source>
        <dbReference type="Pfam" id="PF00482"/>
    </source>
</evidence>
<feature type="transmembrane region" description="Helical" evidence="6">
    <location>
        <begin position="154"/>
        <end position="179"/>
    </location>
</feature>
<dbReference type="AlphaFoldDB" id="U3GV39"/>
<sequence>MTLTFSFLCTAAGLAVFPHAHSAHRMSNRARDGPTPPSLDEAADIELFAACLDSGLAIVTAAAIVATAITPAGSAPEVTNRWHTLARLLSLGVPADKAWASFEGPGAHELVQLARMHERRGVRIAEGCRRISARLRQDDNDAAVATAERAGVLIAAPLALCFLPAFMLLGLVPVVVGLGRTMFGL</sequence>
<comment type="subcellular location">
    <subcellularLocation>
        <location evidence="1">Cell membrane</location>
        <topology evidence="1">Multi-pass membrane protein</topology>
    </subcellularLocation>
</comment>
<protein>
    <recommendedName>
        <fullName evidence="8">Type II secretion system protein GspF domain-containing protein</fullName>
    </recommendedName>
</protein>
<evidence type="ECO:0000313" key="10">
    <source>
        <dbReference type="Proteomes" id="UP000016943"/>
    </source>
</evidence>
<dbReference type="RefSeq" id="WP_020975455.1">
    <property type="nucleotide sequence ID" value="NC_022198.1"/>
</dbReference>
<gene>
    <name evidence="9" type="ORF">CARG_00670</name>
</gene>
<dbReference type="GO" id="GO:0005886">
    <property type="term" value="C:plasma membrane"/>
    <property type="evidence" value="ECO:0007669"/>
    <property type="project" value="UniProtKB-SubCell"/>
</dbReference>
<evidence type="ECO:0000256" key="4">
    <source>
        <dbReference type="ARBA" id="ARBA00022989"/>
    </source>
</evidence>
<feature type="domain" description="Type II secretion system protein GspF" evidence="8">
    <location>
        <begin position="46"/>
        <end position="170"/>
    </location>
</feature>